<keyword evidence="1" id="KW-0472">Membrane</keyword>
<organism evidence="2 3">
    <name type="scientific">Streptomyces sanglieri</name>
    <dbReference type="NCBI Taxonomy" id="193460"/>
    <lineage>
        <taxon>Bacteria</taxon>
        <taxon>Bacillati</taxon>
        <taxon>Actinomycetota</taxon>
        <taxon>Actinomycetes</taxon>
        <taxon>Kitasatosporales</taxon>
        <taxon>Streptomycetaceae</taxon>
        <taxon>Streptomyces</taxon>
    </lineage>
</organism>
<dbReference type="EMBL" id="JBHTGL010000008">
    <property type="protein sequence ID" value="MFD0629786.1"/>
    <property type="molecule type" value="Genomic_DNA"/>
</dbReference>
<evidence type="ECO:0000313" key="3">
    <source>
        <dbReference type="Proteomes" id="UP001596915"/>
    </source>
</evidence>
<name>A0ABW2X7H2_9ACTN</name>
<gene>
    <name evidence="2" type="ORF">ACFQ2K_51555</name>
</gene>
<keyword evidence="1" id="KW-1133">Transmembrane helix</keyword>
<dbReference type="Proteomes" id="UP001596915">
    <property type="component" value="Unassembled WGS sequence"/>
</dbReference>
<protein>
    <submittedName>
        <fullName evidence="2">Uncharacterized protein</fullName>
    </submittedName>
</protein>
<evidence type="ECO:0000256" key="1">
    <source>
        <dbReference type="SAM" id="Phobius"/>
    </source>
</evidence>
<proteinExistence type="predicted"/>
<reference evidence="3" key="1">
    <citation type="journal article" date="2019" name="Int. J. Syst. Evol. Microbiol.">
        <title>The Global Catalogue of Microorganisms (GCM) 10K type strain sequencing project: providing services to taxonomists for standard genome sequencing and annotation.</title>
        <authorList>
            <consortium name="The Broad Institute Genomics Platform"/>
            <consortium name="The Broad Institute Genome Sequencing Center for Infectious Disease"/>
            <person name="Wu L."/>
            <person name="Ma J."/>
        </authorList>
    </citation>
    <scope>NUCLEOTIDE SEQUENCE [LARGE SCALE GENOMIC DNA]</scope>
    <source>
        <strain evidence="3">JCM 12607</strain>
    </source>
</reference>
<evidence type="ECO:0000313" key="2">
    <source>
        <dbReference type="EMBL" id="MFD0629786.1"/>
    </source>
</evidence>
<accession>A0ABW2X7H2</accession>
<sequence>MHIPDMLTGFVVGAPTGAIITAIVTTRLAHRRERHEDKLEDKKQAHTMKVAIRRERFEREQEASKHIVAFVNAVNTFMFTAVEKLSLLTSTPKQADEILHNVYQPVEAEARKVRHWAPDIAHSTLDIEKACLMLMAEPPEWIEADTPVCRGWYSHLSDQIGKKIVMFEAVNMNHR</sequence>
<keyword evidence="1" id="KW-0812">Transmembrane</keyword>
<comment type="caution">
    <text evidence="2">The sequence shown here is derived from an EMBL/GenBank/DDBJ whole genome shotgun (WGS) entry which is preliminary data.</text>
</comment>
<keyword evidence="3" id="KW-1185">Reference proteome</keyword>
<feature type="transmembrane region" description="Helical" evidence="1">
    <location>
        <begin position="6"/>
        <end position="29"/>
    </location>
</feature>